<dbReference type="SMART" id="SM00388">
    <property type="entry name" value="HisKA"/>
    <property type="match status" value="1"/>
</dbReference>
<organism evidence="21 22">
    <name type="scientific">Magnetospirillum moscoviense</name>
    <dbReference type="NCBI Taxonomy" id="1437059"/>
    <lineage>
        <taxon>Bacteria</taxon>
        <taxon>Pseudomonadati</taxon>
        <taxon>Pseudomonadota</taxon>
        <taxon>Alphaproteobacteria</taxon>
        <taxon>Rhodospirillales</taxon>
        <taxon>Rhodospirillaceae</taxon>
        <taxon>Magnetospirillum</taxon>
    </lineage>
</organism>
<evidence type="ECO:0000256" key="8">
    <source>
        <dbReference type="ARBA" id="ARBA00022741"/>
    </source>
</evidence>
<evidence type="ECO:0000256" key="13">
    <source>
        <dbReference type="ARBA" id="ARBA00064003"/>
    </source>
</evidence>
<keyword evidence="12" id="KW-0902">Two-component regulatory system</keyword>
<evidence type="ECO:0000256" key="11">
    <source>
        <dbReference type="ARBA" id="ARBA00022989"/>
    </source>
</evidence>
<evidence type="ECO:0000256" key="15">
    <source>
        <dbReference type="PROSITE-ProRule" id="PRU00110"/>
    </source>
</evidence>
<feature type="domain" description="Response regulatory" evidence="19">
    <location>
        <begin position="621"/>
        <end position="738"/>
    </location>
</feature>
<dbReference type="Pfam" id="PF00072">
    <property type="entry name" value="Response_reg"/>
    <property type="match status" value="2"/>
</dbReference>
<dbReference type="EC" id="2.7.13.3" evidence="3"/>
<sequence length="871" mass="93891">MLLVAFFATMTISLRMALNGIETSSVAANHSLSHSFLNLTWPLVRPLLPPPDSRTPAILREWPDNDYIDELMRRFARRSDIIKVVVYDPTGITLYSTNREQIGADKSMYPGFLQARSGQMSAEMSFRKSFMAAEGELTNRHVVGSYVPVLTDQGEVEAIVEIYSDRTNSVEAAKDEQQSLGFGLAGMFLTVYGVLVVVVWRLDREQQQKALQLTQLADENATARAAAESATRAKSEFLATMSHEIRTPMNGVIGMTGLLLDTPLTAEQRHFAETIRESGESLLTVINDILDFSKMEAGKFDIDDTEFELVPLIESVVDILSPRAHAKGIDITCQLDTAVSLMVQGDPSRLRQILMNLAGNAVKFTQSGTVRIEAAIEIADENRPTFRFAVHDTGIGIPAEAQARLFSMFTQVDSSTARRFGGTGLGLAISKRLTELMGGTIGLDSEEGKGSTFWIHLPLTKKGEVAPSTAELAGKRVLVVDDNPANCEILVRQLRSAGMTAEAKPTGNEAFATLVMSAMTATPWDAALIDLRMPDITGPDLIRLIRSEPTIRDVRLILTSSQGGLRDDKVAAMIDGFLHKPLHQGAVIHALESVLSDRGRNDPTIMAAPAAGPAAAECALRILVAEDNPVNQQVATGLLRKLGHFVDVASDGQEAVEAARSFPYDLILMDVQMPEMDGLEATRVIRGLPLPAAAIPIVAMTANAMQGDDQICLAAGMNGYISKPIDRTKLIELLARYAQLPPSLCRPAETNVPAASERVDFAALTSLAEDLDTDTVAGLLTGLRADAIHRAEEIVRARQAGDCDTVRRQAHTIKGAASNLGLIALTEAAREAEDCARAGRIDAEALDRLAAAVAAIDADLAGTPFALPTQA</sequence>
<dbReference type="Gene3D" id="3.40.50.2300">
    <property type="match status" value="2"/>
</dbReference>
<evidence type="ECO:0000256" key="17">
    <source>
        <dbReference type="SAM" id="SignalP"/>
    </source>
</evidence>
<keyword evidence="11" id="KW-1133">Transmembrane helix</keyword>
<evidence type="ECO:0000259" key="18">
    <source>
        <dbReference type="PROSITE" id="PS50109"/>
    </source>
</evidence>
<comment type="catalytic activity">
    <reaction evidence="1">
        <text>ATP + protein L-histidine = ADP + protein N-phospho-L-histidine.</text>
        <dbReference type="EC" id="2.7.13.3"/>
    </reaction>
</comment>
<dbReference type="Gene3D" id="1.10.287.130">
    <property type="match status" value="1"/>
</dbReference>
<dbReference type="CDD" id="cd17546">
    <property type="entry name" value="REC_hyHK_CKI1_RcsC-like"/>
    <property type="match status" value="1"/>
</dbReference>
<dbReference type="Pfam" id="PF02518">
    <property type="entry name" value="HATPase_c"/>
    <property type="match status" value="1"/>
</dbReference>
<dbReference type="SUPFAM" id="SSF103190">
    <property type="entry name" value="Sensory domain-like"/>
    <property type="match status" value="1"/>
</dbReference>
<dbReference type="FunFam" id="3.30.565.10:FF:000010">
    <property type="entry name" value="Sensor histidine kinase RcsC"/>
    <property type="match status" value="1"/>
</dbReference>
<evidence type="ECO:0000259" key="20">
    <source>
        <dbReference type="PROSITE" id="PS50894"/>
    </source>
</evidence>
<name>A0A178MLM0_9PROT</name>
<keyword evidence="5 16" id="KW-0597">Phosphoprotein</keyword>
<dbReference type="SMART" id="SM00387">
    <property type="entry name" value="HATPase_c"/>
    <property type="match status" value="1"/>
</dbReference>
<dbReference type="InterPro" id="IPR036097">
    <property type="entry name" value="HisK_dim/P_sf"/>
</dbReference>
<dbReference type="PANTHER" id="PTHR45339">
    <property type="entry name" value="HYBRID SIGNAL TRANSDUCTION HISTIDINE KINASE J"/>
    <property type="match status" value="1"/>
</dbReference>
<evidence type="ECO:0000256" key="10">
    <source>
        <dbReference type="ARBA" id="ARBA00022840"/>
    </source>
</evidence>
<dbReference type="InterPro" id="IPR029151">
    <property type="entry name" value="Sensor-like_sf"/>
</dbReference>
<comment type="subunit">
    <text evidence="13">At low DSF concentrations, interacts with RpfF.</text>
</comment>
<evidence type="ECO:0000256" key="3">
    <source>
        <dbReference type="ARBA" id="ARBA00012438"/>
    </source>
</evidence>
<dbReference type="InterPro" id="IPR036641">
    <property type="entry name" value="HPT_dom_sf"/>
</dbReference>
<evidence type="ECO:0000259" key="19">
    <source>
        <dbReference type="PROSITE" id="PS50110"/>
    </source>
</evidence>
<dbReference type="CDD" id="cd00156">
    <property type="entry name" value="REC"/>
    <property type="match status" value="1"/>
</dbReference>
<feature type="chain" id="PRO_5008092047" description="Sensory/regulatory protein RpfC" evidence="17">
    <location>
        <begin position="18"/>
        <end position="871"/>
    </location>
</feature>
<feature type="signal peptide" evidence="17">
    <location>
        <begin position="1"/>
        <end position="17"/>
    </location>
</feature>
<dbReference type="InterPro" id="IPR036890">
    <property type="entry name" value="HATPase_C_sf"/>
</dbReference>
<comment type="subcellular location">
    <subcellularLocation>
        <location evidence="2">Cell membrane</location>
        <topology evidence="2">Multi-pass membrane protein</topology>
    </subcellularLocation>
</comment>
<evidence type="ECO:0000256" key="6">
    <source>
        <dbReference type="ARBA" id="ARBA00022679"/>
    </source>
</evidence>
<dbReference type="PROSITE" id="PS50109">
    <property type="entry name" value="HIS_KIN"/>
    <property type="match status" value="1"/>
</dbReference>
<dbReference type="SMART" id="SM00448">
    <property type="entry name" value="REC"/>
    <property type="match status" value="2"/>
</dbReference>
<keyword evidence="17" id="KW-0732">Signal</keyword>
<dbReference type="EMBL" id="LWQU01000152">
    <property type="protein sequence ID" value="OAN48945.1"/>
    <property type="molecule type" value="Genomic_DNA"/>
</dbReference>
<comment type="caution">
    <text evidence="21">The sequence shown here is derived from an EMBL/GenBank/DDBJ whole genome shotgun (WGS) entry which is preliminary data.</text>
</comment>
<feature type="modified residue" description="4-aspartylphosphate" evidence="16">
    <location>
        <position position="670"/>
    </location>
</feature>
<dbReference type="SUPFAM" id="SSF47226">
    <property type="entry name" value="Histidine-containing phosphotransfer domain, HPT domain"/>
    <property type="match status" value="1"/>
</dbReference>
<evidence type="ECO:0000256" key="16">
    <source>
        <dbReference type="PROSITE-ProRule" id="PRU00169"/>
    </source>
</evidence>
<feature type="modified residue" description="4-aspartylphosphate" evidence="16">
    <location>
        <position position="530"/>
    </location>
</feature>
<dbReference type="AlphaFoldDB" id="A0A178MLM0"/>
<dbReference type="STRING" id="1437059.A6A05_02880"/>
<evidence type="ECO:0000256" key="9">
    <source>
        <dbReference type="ARBA" id="ARBA00022777"/>
    </source>
</evidence>
<dbReference type="SUPFAM" id="SSF52172">
    <property type="entry name" value="CheY-like"/>
    <property type="match status" value="2"/>
</dbReference>
<accession>A0A178MLM0</accession>
<dbReference type="SUPFAM" id="SSF55874">
    <property type="entry name" value="ATPase domain of HSP90 chaperone/DNA topoisomerase II/histidine kinase"/>
    <property type="match status" value="1"/>
</dbReference>
<reference evidence="21 22" key="1">
    <citation type="submission" date="2016-04" db="EMBL/GenBank/DDBJ databases">
        <title>Draft genome sequence of freshwater magnetotactic bacteria Magnetospirillum marisnigri SP-1 and Magnetospirillum moscoviense BB-1.</title>
        <authorList>
            <person name="Koziaeva V."/>
            <person name="Dziuba M.V."/>
            <person name="Ivanov T.M."/>
            <person name="Kuznetsov B."/>
            <person name="Grouzdev D.S."/>
        </authorList>
    </citation>
    <scope>NUCLEOTIDE SEQUENCE [LARGE SCALE GENOMIC DNA]</scope>
    <source>
        <strain evidence="21 22">BB-1</strain>
    </source>
</reference>
<evidence type="ECO:0000313" key="22">
    <source>
        <dbReference type="Proteomes" id="UP000078543"/>
    </source>
</evidence>
<dbReference type="PANTHER" id="PTHR45339:SF5">
    <property type="entry name" value="HISTIDINE KINASE"/>
    <property type="match status" value="1"/>
</dbReference>
<dbReference type="Proteomes" id="UP000078543">
    <property type="component" value="Unassembled WGS sequence"/>
</dbReference>
<feature type="domain" description="HPt" evidence="20">
    <location>
        <begin position="772"/>
        <end position="863"/>
    </location>
</feature>
<dbReference type="Pfam" id="PF01627">
    <property type="entry name" value="Hpt"/>
    <property type="match status" value="1"/>
</dbReference>
<dbReference type="Gene3D" id="1.20.120.160">
    <property type="entry name" value="HPT domain"/>
    <property type="match status" value="1"/>
</dbReference>
<dbReference type="InterPro" id="IPR011006">
    <property type="entry name" value="CheY-like_superfamily"/>
</dbReference>
<dbReference type="Pfam" id="PF00512">
    <property type="entry name" value="HisKA"/>
    <property type="match status" value="1"/>
</dbReference>
<evidence type="ECO:0000256" key="4">
    <source>
        <dbReference type="ARBA" id="ARBA00022475"/>
    </source>
</evidence>
<dbReference type="GO" id="GO:0005886">
    <property type="term" value="C:plasma membrane"/>
    <property type="evidence" value="ECO:0007669"/>
    <property type="project" value="UniProtKB-SubCell"/>
</dbReference>
<dbReference type="PROSITE" id="PS50110">
    <property type="entry name" value="RESPONSE_REGULATORY"/>
    <property type="match status" value="2"/>
</dbReference>
<evidence type="ECO:0000313" key="21">
    <source>
        <dbReference type="EMBL" id="OAN48945.1"/>
    </source>
</evidence>
<dbReference type="InterPro" id="IPR003594">
    <property type="entry name" value="HATPase_dom"/>
</dbReference>
<evidence type="ECO:0000256" key="7">
    <source>
        <dbReference type="ARBA" id="ARBA00022692"/>
    </source>
</evidence>
<feature type="modified residue" description="Phosphohistidine" evidence="15">
    <location>
        <position position="811"/>
    </location>
</feature>
<keyword evidence="7" id="KW-0812">Transmembrane</keyword>
<keyword evidence="6" id="KW-0808">Transferase</keyword>
<dbReference type="SUPFAM" id="SSF47384">
    <property type="entry name" value="Homodimeric domain of signal transducing histidine kinase"/>
    <property type="match status" value="1"/>
</dbReference>
<dbReference type="InterPro" id="IPR003661">
    <property type="entry name" value="HisK_dim/P_dom"/>
</dbReference>
<dbReference type="GO" id="GO:0005524">
    <property type="term" value="F:ATP binding"/>
    <property type="evidence" value="ECO:0007669"/>
    <property type="project" value="UniProtKB-KW"/>
</dbReference>
<dbReference type="InterPro" id="IPR001789">
    <property type="entry name" value="Sig_transdc_resp-reg_receiver"/>
</dbReference>
<dbReference type="InterPro" id="IPR005467">
    <property type="entry name" value="His_kinase_dom"/>
</dbReference>
<dbReference type="GO" id="GO:0000155">
    <property type="term" value="F:phosphorelay sensor kinase activity"/>
    <property type="evidence" value="ECO:0007669"/>
    <property type="project" value="InterPro"/>
</dbReference>
<keyword evidence="10" id="KW-0067">ATP-binding</keyword>
<feature type="domain" description="Histidine kinase" evidence="18">
    <location>
        <begin position="240"/>
        <end position="461"/>
    </location>
</feature>
<keyword evidence="11" id="KW-0472">Membrane</keyword>
<evidence type="ECO:0000256" key="2">
    <source>
        <dbReference type="ARBA" id="ARBA00004651"/>
    </source>
</evidence>
<dbReference type="InterPro" id="IPR008207">
    <property type="entry name" value="Sig_transdc_His_kin_Hpt_dom"/>
</dbReference>
<dbReference type="FunFam" id="1.10.287.130:FF:000002">
    <property type="entry name" value="Two-component osmosensing histidine kinase"/>
    <property type="match status" value="1"/>
</dbReference>
<evidence type="ECO:0000256" key="5">
    <source>
        <dbReference type="ARBA" id="ARBA00022553"/>
    </source>
</evidence>
<dbReference type="PRINTS" id="PR00344">
    <property type="entry name" value="BCTRLSENSOR"/>
</dbReference>
<gene>
    <name evidence="21" type="ORF">A6A05_02880</name>
</gene>
<dbReference type="Gene3D" id="3.30.565.10">
    <property type="entry name" value="Histidine kinase-like ATPase, C-terminal domain"/>
    <property type="match status" value="1"/>
</dbReference>
<dbReference type="CDD" id="cd00082">
    <property type="entry name" value="HisKA"/>
    <property type="match status" value="1"/>
</dbReference>
<keyword evidence="9" id="KW-0418">Kinase</keyword>
<dbReference type="CDD" id="cd16922">
    <property type="entry name" value="HATPase_EvgS-ArcB-TorS-like"/>
    <property type="match status" value="1"/>
</dbReference>
<keyword evidence="8" id="KW-0547">Nucleotide-binding</keyword>
<dbReference type="CDD" id="cd00088">
    <property type="entry name" value="HPT"/>
    <property type="match status" value="1"/>
</dbReference>
<feature type="domain" description="Response regulatory" evidence="19">
    <location>
        <begin position="476"/>
        <end position="595"/>
    </location>
</feature>
<evidence type="ECO:0000256" key="1">
    <source>
        <dbReference type="ARBA" id="ARBA00000085"/>
    </source>
</evidence>
<keyword evidence="4" id="KW-1003">Cell membrane</keyword>
<keyword evidence="22" id="KW-1185">Reference proteome</keyword>
<protein>
    <recommendedName>
        <fullName evidence="14">Sensory/regulatory protein RpfC</fullName>
        <ecNumber evidence="3">2.7.13.3</ecNumber>
    </recommendedName>
</protein>
<proteinExistence type="predicted"/>
<evidence type="ECO:0000256" key="12">
    <source>
        <dbReference type="ARBA" id="ARBA00023012"/>
    </source>
</evidence>
<evidence type="ECO:0000256" key="14">
    <source>
        <dbReference type="ARBA" id="ARBA00068150"/>
    </source>
</evidence>
<dbReference type="InterPro" id="IPR004358">
    <property type="entry name" value="Sig_transdc_His_kin-like_C"/>
</dbReference>
<dbReference type="PROSITE" id="PS50894">
    <property type="entry name" value="HPT"/>
    <property type="match status" value="1"/>
</dbReference>